<dbReference type="InterPro" id="IPR027359">
    <property type="entry name" value="Volt_channel_dom_sf"/>
</dbReference>
<feature type="domain" description="Ion transport" evidence="6">
    <location>
        <begin position="299"/>
        <end position="517"/>
    </location>
</feature>
<organism evidence="7 8">
    <name type="scientific">Prymnesium parvum</name>
    <name type="common">Toxic golden alga</name>
    <dbReference type="NCBI Taxonomy" id="97485"/>
    <lineage>
        <taxon>Eukaryota</taxon>
        <taxon>Haptista</taxon>
        <taxon>Haptophyta</taxon>
        <taxon>Prymnesiophyceae</taxon>
        <taxon>Prymnesiales</taxon>
        <taxon>Prymnesiaceae</taxon>
        <taxon>Prymnesium</taxon>
    </lineage>
</organism>
<dbReference type="Pfam" id="PF00520">
    <property type="entry name" value="Ion_trans"/>
    <property type="match status" value="5"/>
</dbReference>
<feature type="transmembrane region" description="Helical" evidence="5">
    <location>
        <begin position="454"/>
        <end position="471"/>
    </location>
</feature>
<dbReference type="Gene3D" id="1.10.287.70">
    <property type="match status" value="2"/>
</dbReference>
<feature type="domain" description="Ion transport" evidence="6">
    <location>
        <begin position="634"/>
        <end position="801"/>
    </location>
</feature>
<feature type="transmembrane region" description="Helical" evidence="5">
    <location>
        <begin position="633"/>
        <end position="650"/>
    </location>
</feature>
<evidence type="ECO:0000256" key="4">
    <source>
        <dbReference type="ARBA" id="ARBA00023136"/>
    </source>
</evidence>
<dbReference type="EMBL" id="JBGBPQ010000018">
    <property type="protein sequence ID" value="KAL1507100.1"/>
    <property type="molecule type" value="Genomic_DNA"/>
</dbReference>
<sequence length="1358" mass="153773">MEKTINGTRPFAADGKPSIVSSTNWAQGQLRVHVRYSLLGKLEFENLSPYMPISRFRELVAQELNLQLHTVELTVSGHRLRVNHMTLEEAVGVGSEVKHAYCSDAGRLYAYSVLGSAWTIHNPCRRLCIQLVEWPPFDQLMLVFILANVLVMCIQDPLESETEPFQVATAWADLVFTVVFTLECSLKILAQGFVFEPHSYLRDAWNWIDFFVVVAAWITYKTPGTDVNGQATFKPLRSFRVLRPLRTVTRIRGMRVVVLSLLHSMPQMGQASGCHRSLMMAGDALELLCHSTRLCVFSLTRFVQVAILLGMLFLLFGVTSVQLFKVATLDLVRASCDLYAGKLHHRCIDNFVESPTGDGWLPILVEQCATRVFESSDEDCTATEFSHQCFNSFPNASHPCLPLYADTFLLGDRDTQICTPPTDNQSTQSNCEENQRCVYFSTTPNYNITSFDHFASTAVTIFYSITLEGWVDTMYYLNDSGSIFLALLFYFLLVWFGAFFVVNLLLAVIFESFSNFSTSATLDELEHLDMQSKALEDARRNFPTDHELDAFDHLECQPISDAEIAKAGRGNSLLVLIELRLHQWVVYIDARESRLRAKLARAIGTDVEWWQARHLTSCPAPSLTLPHHLAKRSELAIIAAICANAVILAMDNTPPVAPPFGMSQEASDDLQFFAGVAFTAIFTVEMLIRVMGIGWVPYLRGKLMDFIIVVSSAVELYVGAVERSRPDPDDDSGDYEVLTALRIFRLLRLLRLMRLIKGMRLVIATMLHSVGHITYLLGILILFIIIFSLLGLELFASELQRDERFGSASPAPTNYSLGSNSKQFFEVFDYVITSVFTAEMALVMFADGVSAYLASPWNLLDAFVVVVSWLSIAFVDADGLAVLRSFRALRALKLASHSRGVRVVIYSLYRSLPAISNVFAVFGLFLIIFGILGMQLYGTVFLSEKQRAWVEVMTHVTARKALKMARPPKGRLRFLLFNLVQHKYFDICILLIIFLNVLVLATDMADYLKSDIHDQILRVTGILFSIVFFIEFILKILGLGIKQYFQSRWNCFDFILVMSSIADTVFTFTPSSLPFNPIAIRMLRLLRTARIVRLVRTFKSTVHMLRTLILSLPALFNVFCLLVLLMYIYAVVGVYAFWDVNPMSARFLDDRYVNFEEFGTAVLTLFRSVTGESWNGIMHDLMINDFTNPRQCVAPHKCGNPAIAVIYFVSYTILANFMLLNLVIAVILQNFSGYSADAEQVITVDQLESFQEEWQVFDAEGTNRMPAEQLPFLLASLKVHTWIYNYDAKVPFSWNQTLKLARKLEVPEHSGIIHFQTLRRFLLQLYAGLSRREVRLWLTHSMTKALFATMGVVSFKWL</sequence>
<evidence type="ECO:0000256" key="5">
    <source>
        <dbReference type="SAM" id="Phobius"/>
    </source>
</evidence>
<comment type="caution">
    <text evidence="7">The sequence shown here is derived from an EMBL/GenBank/DDBJ whole genome shotgun (WGS) entry which is preliminary data.</text>
</comment>
<evidence type="ECO:0000313" key="8">
    <source>
        <dbReference type="Proteomes" id="UP001515480"/>
    </source>
</evidence>
<evidence type="ECO:0000256" key="3">
    <source>
        <dbReference type="ARBA" id="ARBA00022989"/>
    </source>
</evidence>
<accession>A0AB34ITA7</accession>
<feature type="transmembrane region" description="Helical" evidence="5">
    <location>
        <begin position="483"/>
        <end position="510"/>
    </location>
</feature>
<dbReference type="Gene3D" id="1.20.120.350">
    <property type="entry name" value="Voltage-gated potassium channels. Chain C"/>
    <property type="match status" value="4"/>
</dbReference>
<keyword evidence="8" id="KW-1185">Reference proteome</keyword>
<dbReference type="GO" id="GO:0001518">
    <property type="term" value="C:voltage-gated sodium channel complex"/>
    <property type="evidence" value="ECO:0007669"/>
    <property type="project" value="TreeGrafter"/>
</dbReference>
<keyword evidence="3 5" id="KW-1133">Transmembrane helix</keyword>
<feature type="transmembrane region" description="Helical" evidence="5">
    <location>
        <begin position="773"/>
        <end position="795"/>
    </location>
</feature>
<keyword evidence="4 5" id="KW-0472">Membrane</keyword>
<keyword evidence="2 5" id="KW-0812">Transmembrane</keyword>
<evidence type="ECO:0000256" key="2">
    <source>
        <dbReference type="ARBA" id="ARBA00022692"/>
    </source>
</evidence>
<dbReference type="PANTHER" id="PTHR10037">
    <property type="entry name" value="VOLTAGE-GATED CATION CHANNEL CALCIUM AND SODIUM"/>
    <property type="match status" value="1"/>
</dbReference>
<feature type="domain" description="Ion transport" evidence="6">
    <location>
        <begin position="982"/>
        <end position="1236"/>
    </location>
</feature>
<name>A0AB34ITA7_PRYPA</name>
<dbReference type="Proteomes" id="UP001515480">
    <property type="component" value="Unassembled WGS sequence"/>
</dbReference>
<protein>
    <recommendedName>
        <fullName evidence="6">Ion transport domain-containing protein</fullName>
    </recommendedName>
</protein>
<dbReference type="SUPFAM" id="SSF81324">
    <property type="entry name" value="Voltage-gated potassium channels"/>
    <property type="match status" value="4"/>
</dbReference>
<dbReference type="Gene3D" id="1.10.238.10">
    <property type="entry name" value="EF-hand"/>
    <property type="match status" value="1"/>
</dbReference>
<feature type="transmembrane region" description="Helical" evidence="5">
    <location>
        <begin position="302"/>
        <end position="324"/>
    </location>
</feature>
<feature type="transmembrane region" description="Helical" evidence="5">
    <location>
        <begin position="984"/>
        <end position="1004"/>
    </location>
</feature>
<reference evidence="7 8" key="1">
    <citation type="journal article" date="2024" name="Science">
        <title>Giant polyketide synthase enzymes in the biosynthesis of giant marine polyether toxins.</title>
        <authorList>
            <person name="Fallon T.R."/>
            <person name="Shende V.V."/>
            <person name="Wierzbicki I.H."/>
            <person name="Pendleton A.L."/>
            <person name="Watervoot N.F."/>
            <person name="Auber R.P."/>
            <person name="Gonzalez D.J."/>
            <person name="Wisecaver J.H."/>
            <person name="Moore B.S."/>
        </authorList>
    </citation>
    <scope>NUCLEOTIDE SEQUENCE [LARGE SCALE GENOMIC DNA]</scope>
    <source>
        <strain evidence="7 8">12B1</strain>
    </source>
</reference>
<proteinExistence type="predicted"/>
<feature type="transmembrane region" description="Helical" evidence="5">
    <location>
        <begin position="1016"/>
        <end position="1034"/>
    </location>
</feature>
<evidence type="ECO:0000313" key="7">
    <source>
        <dbReference type="EMBL" id="KAL1507100.1"/>
    </source>
</evidence>
<feature type="transmembrane region" description="Helical" evidence="5">
    <location>
        <begin position="918"/>
        <end position="937"/>
    </location>
</feature>
<dbReference type="PANTHER" id="PTHR10037:SF62">
    <property type="entry name" value="SODIUM CHANNEL PROTEIN 60E"/>
    <property type="match status" value="1"/>
</dbReference>
<feature type="transmembrane region" description="Helical" evidence="5">
    <location>
        <begin position="1205"/>
        <end position="1228"/>
    </location>
</feature>
<feature type="domain" description="Ion transport" evidence="6">
    <location>
        <begin position="820"/>
        <end position="951"/>
    </location>
</feature>
<feature type="transmembrane region" description="Helical" evidence="5">
    <location>
        <begin position="827"/>
        <end position="853"/>
    </location>
</feature>
<feature type="domain" description="Ion transport" evidence="6">
    <location>
        <begin position="135"/>
        <end position="270"/>
    </location>
</feature>
<evidence type="ECO:0000256" key="1">
    <source>
        <dbReference type="ARBA" id="ARBA00004141"/>
    </source>
</evidence>
<gene>
    <name evidence="7" type="ORF">AB1Y20_007957</name>
</gene>
<feature type="transmembrane region" description="Helical" evidence="5">
    <location>
        <begin position="1114"/>
        <end position="1138"/>
    </location>
</feature>
<dbReference type="InterPro" id="IPR043203">
    <property type="entry name" value="VGCC_Ca_Na"/>
</dbReference>
<dbReference type="GO" id="GO:0005248">
    <property type="term" value="F:voltage-gated sodium channel activity"/>
    <property type="evidence" value="ECO:0007669"/>
    <property type="project" value="TreeGrafter"/>
</dbReference>
<dbReference type="FunFam" id="1.20.120.350:FF:000095">
    <property type="entry name" value="Voltage-gated Ca2+ channel, alpha subunit"/>
    <property type="match status" value="1"/>
</dbReference>
<comment type="subcellular location">
    <subcellularLocation>
        <location evidence="1">Membrane</location>
        <topology evidence="1">Multi-pass membrane protein</topology>
    </subcellularLocation>
</comment>
<evidence type="ECO:0000259" key="6">
    <source>
        <dbReference type="Pfam" id="PF00520"/>
    </source>
</evidence>
<feature type="transmembrane region" description="Helical" evidence="5">
    <location>
        <begin position="670"/>
        <end position="691"/>
    </location>
</feature>
<feature type="transmembrane region" description="Helical" evidence="5">
    <location>
        <begin position="859"/>
        <end position="883"/>
    </location>
</feature>
<dbReference type="InterPro" id="IPR005821">
    <property type="entry name" value="Ion_trans_dom"/>
</dbReference>